<feature type="transmembrane region" description="Helical" evidence="5">
    <location>
        <begin position="235"/>
        <end position="257"/>
    </location>
</feature>
<dbReference type="Pfam" id="PF07690">
    <property type="entry name" value="MFS_1"/>
    <property type="match status" value="1"/>
</dbReference>
<keyword evidence="2 5" id="KW-0812">Transmembrane</keyword>
<dbReference type="AlphaFoldDB" id="A0AA36CC30"/>
<feature type="non-terminal residue" evidence="6">
    <location>
        <position position="1"/>
    </location>
</feature>
<feature type="transmembrane region" description="Helical" evidence="5">
    <location>
        <begin position="183"/>
        <end position="204"/>
    </location>
</feature>
<reference evidence="6" key="1">
    <citation type="submission" date="2023-06" db="EMBL/GenBank/DDBJ databases">
        <authorList>
            <person name="Delattre M."/>
        </authorList>
    </citation>
    <scope>NUCLEOTIDE SEQUENCE</scope>
    <source>
        <strain evidence="6">AF72</strain>
    </source>
</reference>
<keyword evidence="7" id="KW-1185">Reference proteome</keyword>
<sequence length="273" mass="29405">MNSVVGGVAVFAGIMALFVTRNEPPTPVSASKEDILPPPPFLQGVKRCLKSRRFVILACSLGGGVGLFNALYNNLQPALCLKGYSETFSGGMGSLLIVSGLVGAAVSGIIVDKTGKFEQVMKISFAIAGLAGCSLSIAINYENQPWWVVASICGFGCFGFAIYPIGLELGVECTYPVAEATSTGLIIMIGQILGVIFVVTTNLANGTPSPRELAIQTCVTHNEDMDTVLTWKYPFIIWNGFVTIGIATFLAIFWPRYKRRAYEAQRKQIQMEK</sequence>
<dbReference type="Proteomes" id="UP001177023">
    <property type="component" value="Unassembled WGS sequence"/>
</dbReference>
<accession>A0AA36CC30</accession>
<evidence type="ECO:0000256" key="1">
    <source>
        <dbReference type="ARBA" id="ARBA00004141"/>
    </source>
</evidence>
<feature type="transmembrane region" description="Helical" evidence="5">
    <location>
        <begin position="123"/>
        <end position="141"/>
    </location>
</feature>
<evidence type="ECO:0000313" key="6">
    <source>
        <dbReference type="EMBL" id="CAJ0565429.1"/>
    </source>
</evidence>
<name>A0AA36CC30_9BILA</name>
<dbReference type="EMBL" id="CATQJA010001039">
    <property type="protein sequence ID" value="CAJ0565429.1"/>
    <property type="molecule type" value="Genomic_DNA"/>
</dbReference>
<feature type="transmembrane region" description="Helical" evidence="5">
    <location>
        <begin position="92"/>
        <end position="111"/>
    </location>
</feature>
<evidence type="ECO:0000256" key="2">
    <source>
        <dbReference type="ARBA" id="ARBA00022692"/>
    </source>
</evidence>
<evidence type="ECO:0000256" key="4">
    <source>
        <dbReference type="ARBA" id="ARBA00023136"/>
    </source>
</evidence>
<evidence type="ECO:0000256" key="5">
    <source>
        <dbReference type="SAM" id="Phobius"/>
    </source>
</evidence>
<evidence type="ECO:0000313" key="7">
    <source>
        <dbReference type="Proteomes" id="UP001177023"/>
    </source>
</evidence>
<proteinExistence type="predicted"/>
<dbReference type="GO" id="GO:0022857">
    <property type="term" value="F:transmembrane transporter activity"/>
    <property type="evidence" value="ECO:0007669"/>
    <property type="project" value="InterPro"/>
</dbReference>
<organism evidence="6 7">
    <name type="scientific">Mesorhabditis spiculigera</name>
    <dbReference type="NCBI Taxonomy" id="96644"/>
    <lineage>
        <taxon>Eukaryota</taxon>
        <taxon>Metazoa</taxon>
        <taxon>Ecdysozoa</taxon>
        <taxon>Nematoda</taxon>
        <taxon>Chromadorea</taxon>
        <taxon>Rhabditida</taxon>
        <taxon>Rhabditina</taxon>
        <taxon>Rhabditomorpha</taxon>
        <taxon>Rhabditoidea</taxon>
        <taxon>Rhabditidae</taxon>
        <taxon>Mesorhabditinae</taxon>
        <taxon>Mesorhabditis</taxon>
    </lineage>
</organism>
<evidence type="ECO:0000256" key="3">
    <source>
        <dbReference type="ARBA" id="ARBA00022989"/>
    </source>
</evidence>
<dbReference type="Gene3D" id="1.20.1250.20">
    <property type="entry name" value="MFS general substrate transporter like domains"/>
    <property type="match status" value="1"/>
</dbReference>
<comment type="caution">
    <text evidence="6">The sequence shown here is derived from an EMBL/GenBank/DDBJ whole genome shotgun (WGS) entry which is preliminary data.</text>
</comment>
<comment type="subcellular location">
    <subcellularLocation>
        <location evidence="1">Membrane</location>
        <topology evidence="1">Multi-pass membrane protein</topology>
    </subcellularLocation>
</comment>
<protein>
    <recommendedName>
        <fullName evidence="8">Major facilitator superfamily (MFS) profile domain-containing protein</fullName>
    </recommendedName>
</protein>
<dbReference type="GO" id="GO:0016020">
    <property type="term" value="C:membrane"/>
    <property type="evidence" value="ECO:0007669"/>
    <property type="project" value="UniProtKB-SubCell"/>
</dbReference>
<dbReference type="InterPro" id="IPR036259">
    <property type="entry name" value="MFS_trans_sf"/>
</dbReference>
<dbReference type="PANTHER" id="PTHR10924:SF30">
    <property type="entry name" value="MFS DOMAIN-CONTAINING PROTEIN"/>
    <property type="match status" value="1"/>
</dbReference>
<dbReference type="InterPro" id="IPR011701">
    <property type="entry name" value="MFS"/>
</dbReference>
<dbReference type="PANTHER" id="PTHR10924">
    <property type="entry name" value="MAJOR FACILITATOR SUPERFAMILY PROTEIN-RELATED"/>
    <property type="match status" value="1"/>
</dbReference>
<keyword evidence="4 5" id="KW-0472">Membrane</keyword>
<dbReference type="SUPFAM" id="SSF103473">
    <property type="entry name" value="MFS general substrate transporter"/>
    <property type="match status" value="1"/>
</dbReference>
<evidence type="ECO:0008006" key="8">
    <source>
        <dbReference type="Google" id="ProtNLM"/>
    </source>
</evidence>
<feature type="transmembrane region" description="Helical" evidence="5">
    <location>
        <begin position="54"/>
        <end position="72"/>
    </location>
</feature>
<gene>
    <name evidence="6" type="ORF">MSPICULIGERA_LOCUS4070</name>
</gene>
<dbReference type="InterPro" id="IPR049680">
    <property type="entry name" value="FLVCR1-2_SLC49-like"/>
</dbReference>
<keyword evidence="3 5" id="KW-1133">Transmembrane helix</keyword>
<feature type="transmembrane region" description="Helical" evidence="5">
    <location>
        <begin position="147"/>
        <end position="171"/>
    </location>
</feature>